<dbReference type="AlphaFoldDB" id="A0A2H5QXW6"/>
<gene>
    <name evidence="5" type="ORF">CUMW_289730</name>
</gene>
<dbReference type="Gene3D" id="1.10.10.10">
    <property type="entry name" value="Winged helix-like DNA-binding domain superfamily/Winged helix DNA-binding domain"/>
    <property type="match status" value="1"/>
</dbReference>
<keyword evidence="1" id="KW-0489">Methyltransferase</keyword>
<sequence>NEARDENFAYACEVMTGSVLHMTMKAVIKLGLLEIIAKAGPGAKLSASEIAAQLPATKNKDAPTMLDRILGLLASYGIVECSLDDVDGSHRLYGLNDVSKYFVPNQDGVSLGPVLALIQDEAFLDSWFVHSIILIL</sequence>
<dbReference type="GO" id="GO:0008168">
    <property type="term" value="F:methyltransferase activity"/>
    <property type="evidence" value="ECO:0007669"/>
    <property type="project" value="UniProtKB-KW"/>
</dbReference>
<keyword evidence="3" id="KW-0949">S-adenosyl-L-methionine</keyword>
<accession>A0A2H5QXW6</accession>
<dbReference type="GO" id="GO:0046983">
    <property type="term" value="F:protein dimerization activity"/>
    <property type="evidence" value="ECO:0007669"/>
    <property type="project" value="InterPro"/>
</dbReference>
<reference evidence="5 6" key="1">
    <citation type="journal article" date="2017" name="Front. Genet.">
        <title>Draft sequencing of the heterozygous diploid genome of Satsuma (Citrus unshiu Marc.) using a hybrid assembly approach.</title>
        <authorList>
            <person name="Shimizu T."/>
            <person name="Tanizawa Y."/>
            <person name="Mochizuki T."/>
            <person name="Nagasaki H."/>
            <person name="Yoshioka T."/>
            <person name="Toyoda A."/>
            <person name="Fujiyama A."/>
            <person name="Kaminuma E."/>
            <person name="Nakamura Y."/>
        </authorList>
    </citation>
    <scope>NUCLEOTIDE SEQUENCE [LARGE SCALE GENOMIC DNA]</scope>
    <source>
        <strain evidence="6">cv. Miyagawa wase</strain>
    </source>
</reference>
<dbReference type="Proteomes" id="UP000236630">
    <property type="component" value="Unassembled WGS sequence"/>
</dbReference>
<dbReference type="Pfam" id="PF08100">
    <property type="entry name" value="Dimerisation"/>
    <property type="match status" value="1"/>
</dbReference>
<dbReference type="InterPro" id="IPR036388">
    <property type="entry name" value="WH-like_DNA-bd_sf"/>
</dbReference>
<evidence type="ECO:0000256" key="1">
    <source>
        <dbReference type="ARBA" id="ARBA00022603"/>
    </source>
</evidence>
<name>A0A2H5QXW6_CITUN</name>
<evidence type="ECO:0000313" key="5">
    <source>
        <dbReference type="EMBL" id="GAY69466.1"/>
    </source>
</evidence>
<dbReference type="GO" id="GO:0032259">
    <property type="term" value="P:methylation"/>
    <property type="evidence" value="ECO:0007669"/>
    <property type="project" value="UniProtKB-KW"/>
</dbReference>
<proteinExistence type="predicted"/>
<dbReference type="STRING" id="55188.A0A2H5QXW6"/>
<feature type="non-terminal residue" evidence="5">
    <location>
        <position position="1"/>
    </location>
</feature>
<feature type="domain" description="O-methyltransferase dimerisation" evidence="4">
    <location>
        <begin position="13"/>
        <end position="104"/>
    </location>
</feature>
<keyword evidence="2" id="KW-0808">Transferase</keyword>
<evidence type="ECO:0000259" key="4">
    <source>
        <dbReference type="Pfam" id="PF08100"/>
    </source>
</evidence>
<keyword evidence="6" id="KW-1185">Reference proteome</keyword>
<dbReference type="PROSITE" id="PS51683">
    <property type="entry name" value="SAM_OMT_II"/>
    <property type="match status" value="1"/>
</dbReference>
<comment type="caution">
    <text evidence="5">The sequence shown here is derived from an EMBL/GenBank/DDBJ whole genome shotgun (WGS) entry which is preliminary data.</text>
</comment>
<dbReference type="InterPro" id="IPR036390">
    <property type="entry name" value="WH_DNA-bd_sf"/>
</dbReference>
<dbReference type="InterPro" id="IPR012967">
    <property type="entry name" value="COMT_dimerisation"/>
</dbReference>
<evidence type="ECO:0000256" key="3">
    <source>
        <dbReference type="ARBA" id="ARBA00022691"/>
    </source>
</evidence>
<dbReference type="SUPFAM" id="SSF46785">
    <property type="entry name" value="Winged helix' DNA-binding domain"/>
    <property type="match status" value="1"/>
</dbReference>
<dbReference type="PANTHER" id="PTHR11746">
    <property type="entry name" value="O-METHYLTRANSFERASE"/>
    <property type="match status" value="1"/>
</dbReference>
<protein>
    <recommendedName>
        <fullName evidence="4">O-methyltransferase dimerisation domain-containing protein</fullName>
    </recommendedName>
</protein>
<evidence type="ECO:0000256" key="2">
    <source>
        <dbReference type="ARBA" id="ARBA00022679"/>
    </source>
</evidence>
<dbReference type="EMBL" id="BDQV01016262">
    <property type="protein sequence ID" value="GAY69466.1"/>
    <property type="molecule type" value="Genomic_DNA"/>
</dbReference>
<organism evidence="5 6">
    <name type="scientific">Citrus unshiu</name>
    <name type="common">Satsuma mandarin</name>
    <name type="synonym">Citrus nobilis var. unshiu</name>
    <dbReference type="NCBI Taxonomy" id="55188"/>
    <lineage>
        <taxon>Eukaryota</taxon>
        <taxon>Viridiplantae</taxon>
        <taxon>Streptophyta</taxon>
        <taxon>Embryophyta</taxon>
        <taxon>Tracheophyta</taxon>
        <taxon>Spermatophyta</taxon>
        <taxon>Magnoliopsida</taxon>
        <taxon>eudicotyledons</taxon>
        <taxon>Gunneridae</taxon>
        <taxon>Pentapetalae</taxon>
        <taxon>rosids</taxon>
        <taxon>malvids</taxon>
        <taxon>Sapindales</taxon>
        <taxon>Rutaceae</taxon>
        <taxon>Aurantioideae</taxon>
        <taxon>Citrus</taxon>
    </lineage>
</organism>
<dbReference type="InterPro" id="IPR016461">
    <property type="entry name" value="COMT-like"/>
</dbReference>
<dbReference type="FunFam" id="1.10.10.10:FF:000357">
    <property type="entry name" value="Caffeic acid 3-O-methyltransferase"/>
    <property type="match status" value="1"/>
</dbReference>
<evidence type="ECO:0000313" key="6">
    <source>
        <dbReference type="Proteomes" id="UP000236630"/>
    </source>
</evidence>